<protein>
    <submittedName>
        <fullName evidence="1">Uncharacterized protein</fullName>
    </submittedName>
</protein>
<organism evidence="1 2">
    <name type="scientific">Virgibacillus necropolis</name>
    <dbReference type="NCBI Taxonomy" id="163877"/>
    <lineage>
        <taxon>Bacteria</taxon>
        <taxon>Bacillati</taxon>
        <taxon>Bacillota</taxon>
        <taxon>Bacilli</taxon>
        <taxon>Bacillales</taxon>
        <taxon>Bacillaceae</taxon>
        <taxon>Virgibacillus</taxon>
    </lineage>
</organism>
<evidence type="ECO:0000313" key="2">
    <source>
        <dbReference type="Proteomes" id="UP000204391"/>
    </source>
</evidence>
<proteinExistence type="predicted"/>
<reference evidence="1 2" key="1">
    <citation type="journal article" date="2003" name="Int. J. Syst. Evol. Microbiol.">
        <title>Virgibacillus carmonensis sp. nov., Virgibacillus necropolis sp. nov. and Virgibacillus picturae sp. nov., three novel species isolated from deteriorated mural paintings, transfer of the species of the genus salibacillus to Virgibacillus, as Virgibacillus marismortui comb. nov. and Virgibacillus salexigens comb. nov., and emended description of the genus Virgibacillus.</title>
        <authorList>
            <person name="Heyrman J."/>
            <person name="Logan N.A."/>
            <person name="Busse H.J."/>
            <person name="Balcaen A."/>
            <person name="Lebbe L."/>
            <person name="Rodriguez-Diaz M."/>
            <person name="Swings J."/>
            <person name="De Vos P."/>
        </authorList>
    </citation>
    <scope>NUCLEOTIDE SEQUENCE [LARGE SCALE GENOMIC DNA]</scope>
    <source>
        <strain evidence="1 2">LMG 19488</strain>
    </source>
</reference>
<dbReference type="OrthoDB" id="9760225at2"/>
<dbReference type="AlphaFoldDB" id="A0A221MF91"/>
<gene>
    <name evidence="1" type="ORF">CFK40_15550</name>
</gene>
<accession>A0A221MF91</accession>
<sequence length="75" mass="8512">MKQLKKKNSNPKKLKTDLKPEGVNTHWTHHWNLFSQGFLEFAKGLRIIVLALGILWACISGIDPSPLLEHLIALI</sequence>
<dbReference type="RefSeq" id="WP_089533331.1">
    <property type="nucleotide sequence ID" value="NZ_CP022437.1"/>
</dbReference>
<dbReference type="EMBL" id="CP022437">
    <property type="protein sequence ID" value="ASN06333.1"/>
    <property type="molecule type" value="Genomic_DNA"/>
</dbReference>
<keyword evidence="2" id="KW-1185">Reference proteome</keyword>
<evidence type="ECO:0000313" key="1">
    <source>
        <dbReference type="EMBL" id="ASN06333.1"/>
    </source>
</evidence>
<name>A0A221MF91_9BACI</name>
<dbReference type="KEGG" id="vne:CFK40_15550"/>
<dbReference type="Proteomes" id="UP000204391">
    <property type="component" value="Chromosome"/>
</dbReference>